<sequence>MKRTLFLITLISLPLLLGLVKEKQDECLPFKECYDIAWDDGYGLGLATGEIRERYSIVRTLIKMGKTDKEILRIATTVLLS</sequence>
<proteinExistence type="predicted"/>
<protein>
    <submittedName>
        <fullName evidence="1">Uncharacterized protein</fullName>
    </submittedName>
</protein>
<evidence type="ECO:0000313" key="1">
    <source>
        <dbReference type="EMBL" id="QED46972.1"/>
    </source>
</evidence>
<accession>A0A5B8Z1S5</accession>
<dbReference type="OrthoDB" id="2849167at2"/>
<name>A0A5B8Z1S5_CYTDA</name>
<keyword evidence="2" id="KW-1185">Reference proteome</keyword>
<evidence type="ECO:0000313" key="2">
    <source>
        <dbReference type="Proteomes" id="UP000321555"/>
    </source>
</evidence>
<dbReference type="EMBL" id="CP042593">
    <property type="protein sequence ID" value="QED46972.1"/>
    <property type="molecule type" value="Genomic_DNA"/>
</dbReference>
<gene>
    <name evidence="1" type="ORF">FSZ17_06740</name>
</gene>
<dbReference type="Proteomes" id="UP000321555">
    <property type="component" value="Chromosome"/>
</dbReference>
<dbReference type="RefSeq" id="WP_057776977.1">
    <property type="nucleotide sequence ID" value="NZ_CP042593.1"/>
</dbReference>
<dbReference type="AlphaFoldDB" id="A0A5B8Z1S5"/>
<dbReference type="KEGG" id="bda:FSZ17_06740"/>
<organism evidence="1 2">
    <name type="scientific">Cytobacillus dafuensis</name>
    <name type="common">Bacillus dafuensis</name>
    <dbReference type="NCBI Taxonomy" id="1742359"/>
    <lineage>
        <taxon>Bacteria</taxon>
        <taxon>Bacillati</taxon>
        <taxon>Bacillota</taxon>
        <taxon>Bacilli</taxon>
        <taxon>Bacillales</taxon>
        <taxon>Bacillaceae</taxon>
        <taxon>Cytobacillus</taxon>
    </lineage>
</organism>
<reference evidence="2" key="1">
    <citation type="submission" date="2019-08" db="EMBL/GenBank/DDBJ databases">
        <authorList>
            <person name="Zheng X."/>
        </authorList>
    </citation>
    <scope>NUCLEOTIDE SEQUENCE [LARGE SCALE GENOMIC DNA]</scope>
    <source>
        <strain evidence="2">FJAT-25496</strain>
    </source>
</reference>